<proteinExistence type="inferred from homology"/>
<keyword evidence="2 5" id="KW-0694">RNA-binding</keyword>
<dbReference type="InterPro" id="IPR020930">
    <property type="entry name" value="Ribosomal_uL5_bac-type"/>
</dbReference>
<dbReference type="InterPro" id="IPR020057">
    <property type="entry name" value="Ribosomal_bL25_b-dom"/>
</dbReference>
<protein>
    <recommendedName>
        <fullName evidence="5">Large ribosomal subunit protein bL25</fullName>
    </recommendedName>
    <alternativeName>
        <fullName evidence="5">General stress protein CTC</fullName>
    </alternativeName>
</protein>
<evidence type="ECO:0000256" key="3">
    <source>
        <dbReference type="ARBA" id="ARBA00022980"/>
    </source>
</evidence>
<comment type="caution">
    <text evidence="9">The sequence shown here is derived from an EMBL/GenBank/DDBJ whole genome shotgun (WGS) entry which is preliminary data.</text>
</comment>
<feature type="domain" description="Large ribosomal subunit protein bL25 beta" evidence="8">
    <location>
        <begin position="100"/>
        <end position="182"/>
    </location>
</feature>
<comment type="similarity">
    <text evidence="5">Belongs to the bacterial ribosomal protein bL25 family. CTC subfamily.</text>
</comment>
<dbReference type="GO" id="GO:0006412">
    <property type="term" value="P:translation"/>
    <property type="evidence" value="ECO:0007669"/>
    <property type="project" value="UniProtKB-UniRule"/>
</dbReference>
<dbReference type="GO" id="GO:0008097">
    <property type="term" value="F:5S rRNA binding"/>
    <property type="evidence" value="ECO:0007669"/>
    <property type="project" value="InterPro"/>
</dbReference>
<dbReference type="AlphaFoldDB" id="A0A9D0YPI7"/>
<evidence type="ECO:0000259" key="7">
    <source>
        <dbReference type="Pfam" id="PF01386"/>
    </source>
</evidence>
<evidence type="ECO:0000256" key="5">
    <source>
        <dbReference type="HAMAP-Rule" id="MF_01334"/>
    </source>
</evidence>
<dbReference type="Gene3D" id="2.40.240.10">
    <property type="entry name" value="Ribosomal Protein L25, Chain P"/>
    <property type="match status" value="1"/>
</dbReference>
<feature type="compositionally biased region" description="Acidic residues" evidence="6">
    <location>
        <begin position="181"/>
        <end position="194"/>
    </location>
</feature>
<dbReference type="PANTHER" id="PTHR33284:SF1">
    <property type="entry name" value="RIBOSOMAL PROTEIN L25_GLN-TRNA SYNTHETASE, ANTI-CODON-BINDING DOMAIN-CONTAINING PROTEIN"/>
    <property type="match status" value="1"/>
</dbReference>
<comment type="subunit">
    <text evidence="5">Part of the 50S ribosomal subunit; part of the 5S rRNA/L5/L18/L25 subcomplex. Contacts the 5S rRNA. Binds to the 5S rRNA independently of L5 and L18.</text>
</comment>
<gene>
    <name evidence="5" type="primary">rplY</name>
    <name evidence="5" type="synonym">ctc</name>
    <name evidence="9" type="ORF">EYH37_03740</name>
</gene>
<evidence type="ECO:0000313" key="9">
    <source>
        <dbReference type="EMBL" id="HIP98457.1"/>
    </source>
</evidence>
<dbReference type="EMBL" id="DQVE01000041">
    <property type="protein sequence ID" value="HIP98457.1"/>
    <property type="molecule type" value="Genomic_DNA"/>
</dbReference>
<keyword evidence="1 5" id="KW-0699">rRNA-binding</keyword>
<evidence type="ECO:0000259" key="8">
    <source>
        <dbReference type="Pfam" id="PF14693"/>
    </source>
</evidence>
<evidence type="ECO:0000256" key="2">
    <source>
        <dbReference type="ARBA" id="ARBA00022884"/>
    </source>
</evidence>
<organism evidence="9 10">
    <name type="scientific">Aquifex aeolicus</name>
    <dbReference type="NCBI Taxonomy" id="63363"/>
    <lineage>
        <taxon>Bacteria</taxon>
        <taxon>Pseudomonadati</taxon>
        <taxon>Aquificota</taxon>
        <taxon>Aquificia</taxon>
        <taxon>Aquificales</taxon>
        <taxon>Aquificaceae</taxon>
        <taxon>Aquifex</taxon>
    </lineage>
</organism>
<dbReference type="Gene3D" id="2.170.120.20">
    <property type="entry name" value="Ribosomal protein L25, beta domain"/>
    <property type="match status" value="1"/>
</dbReference>
<dbReference type="InterPro" id="IPR020056">
    <property type="entry name" value="Rbsml_bL25/Gln-tRNA_synth_N"/>
</dbReference>
<dbReference type="NCBIfam" id="NF004140">
    <property type="entry name" value="PRK05618.4-3"/>
    <property type="match status" value="1"/>
</dbReference>
<evidence type="ECO:0000256" key="1">
    <source>
        <dbReference type="ARBA" id="ARBA00022730"/>
    </source>
</evidence>
<feature type="region of interest" description="Disordered" evidence="6">
    <location>
        <begin position="181"/>
        <end position="201"/>
    </location>
</feature>
<dbReference type="CDD" id="cd00495">
    <property type="entry name" value="Ribosomal_L25_TL5_CTC"/>
    <property type="match status" value="1"/>
</dbReference>
<dbReference type="SUPFAM" id="SSF50715">
    <property type="entry name" value="Ribosomal protein L25-like"/>
    <property type="match status" value="1"/>
</dbReference>
<keyword evidence="4 5" id="KW-0687">Ribonucleoprotein</keyword>
<dbReference type="InterPro" id="IPR029751">
    <property type="entry name" value="Ribosomal_L25_dom"/>
</dbReference>
<evidence type="ECO:0000256" key="6">
    <source>
        <dbReference type="SAM" id="MobiDB-lite"/>
    </source>
</evidence>
<dbReference type="Proteomes" id="UP000606463">
    <property type="component" value="Unassembled WGS sequence"/>
</dbReference>
<evidence type="ECO:0000256" key="4">
    <source>
        <dbReference type="ARBA" id="ARBA00023274"/>
    </source>
</evidence>
<evidence type="ECO:0000313" key="10">
    <source>
        <dbReference type="Proteomes" id="UP000606463"/>
    </source>
</evidence>
<reference evidence="9" key="1">
    <citation type="journal article" date="2020" name="ISME J.">
        <title>Gammaproteobacteria mediating utilization of methyl-, sulfur- and petroleum organic compounds in deep ocean hydrothermal plumes.</title>
        <authorList>
            <person name="Zhou Z."/>
            <person name="Liu Y."/>
            <person name="Pan J."/>
            <person name="Cron B.R."/>
            <person name="Toner B.M."/>
            <person name="Anantharaman K."/>
            <person name="Breier J.A."/>
            <person name="Dick G.J."/>
            <person name="Li M."/>
        </authorList>
    </citation>
    <scope>NUCLEOTIDE SEQUENCE</scope>
    <source>
        <strain evidence="9">SZUA-1501</strain>
    </source>
</reference>
<accession>A0A9D0YPI7</accession>
<dbReference type="Pfam" id="PF01386">
    <property type="entry name" value="Ribosomal_L25p"/>
    <property type="match status" value="1"/>
</dbReference>
<name>A0A9D0YPI7_AQUAO</name>
<dbReference type="InterPro" id="IPR037121">
    <property type="entry name" value="Ribosomal_bL25_C"/>
</dbReference>
<sequence>MKRITLKTIPRKIGRKSELKRMRKAGWLPAEVYGKGVENLHVYISKKDFEKLPHGEAFLINLEVEGEKEPRVCILKEVQTDWTGTNPIHVDLQDLTHTEEVEAEIPVHIIGTPKGIEKGGTLEVVLHTLTVKAPPAKLPEYIEIDVSNLDVGDVLYVKDIPVPEGTKIMDNPDEVVVVILEPEEEKTEGEENSEGGETTAS</sequence>
<keyword evidence="3 5" id="KW-0689">Ribosomal protein</keyword>
<dbReference type="GO" id="GO:0003735">
    <property type="term" value="F:structural constituent of ribosome"/>
    <property type="evidence" value="ECO:0007669"/>
    <property type="project" value="InterPro"/>
</dbReference>
<dbReference type="Pfam" id="PF14693">
    <property type="entry name" value="Ribosomal_TL5_C"/>
    <property type="match status" value="1"/>
</dbReference>
<comment type="function">
    <text evidence="5">This is one of the proteins that binds to the 5S RNA in the ribosome where it forms part of the central protuberance.</text>
</comment>
<dbReference type="PANTHER" id="PTHR33284">
    <property type="entry name" value="RIBOSOMAL PROTEIN L25/GLN-TRNA SYNTHETASE, ANTI-CODON-BINDING DOMAIN-CONTAINING PROTEIN"/>
    <property type="match status" value="1"/>
</dbReference>
<dbReference type="GO" id="GO:0022625">
    <property type="term" value="C:cytosolic large ribosomal subunit"/>
    <property type="evidence" value="ECO:0007669"/>
    <property type="project" value="TreeGrafter"/>
</dbReference>
<dbReference type="InterPro" id="IPR011035">
    <property type="entry name" value="Ribosomal_bL25/Gln-tRNA_synth"/>
</dbReference>
<dbReference type="NCBIfam" id="TIGR00731">
    <property type="entry name" value="bL25_bact_ctc"/>
    <property type="match status" value="1"/>
</dbReference>
<feature type="domain" description="Large ribosomal subunit protein bL25 L25" evidence="7">
    <location>
        <begin position="6"/>
        <end position="92"/>
    </location>
</feature>
<dbReference type="InterPro" id="IPR001021">
    <property type="entry name" value="Ribosomal_bL25_long"/>
</dbReference>
<dbReference type="HAMAP" id="MF_01334">
    <property type="entry name" value="Ribosomal_bL25_CTC"/>
    <property type="match status" value="1"/>
</dbReference>